<gene>
    <name evidence="2" type="ORF">GEU84_009195</name>
</gene>
<proteinExistence type="predicted"/>
<dbReference type="Pfam" id="PF08239">
    <property type="entry name" value="SH3_3"/>
    <property type="match status" value="1"/>
</dbReference>
<accession>A0A8X8KN29</accession>
<dbReference type="EMBL" id="WHUT02000004">
    <property type="protein sequence ID" value="NUB44555.1"/>
    <property type="molecule type" value="Genomic_DNA"/>
</dbReference>
<evidence type="ECO:0000313" key="2">
    <source>
        <dbReference type="EMBL" id="NUB44555.1"/>
    </source>
</evidence>
<comment type="caution">
    <text evidence="2">The sequence shown here is derived from an EMBL/GenBank/DDBJ whole genome shotgun (WGS) entry which is preliminary data.</text>
</comment>
<reference evidence="2" key="1">
    <citation type="submission" date="2020-05" db="EMBL/GenBank/DDBJ databases">
        <title>Fertoebacter nigrum gen. nov., sp. nov., a new member of the family Rhodobacteraceae.</title>
        <authorList>
            <person name="Szuroczki S."/>
            <person name="Abbaszade G."/>
            <person name="Buni D."/>
            <person name="Schumann P."/>
            <person name="Toth E."/>
        </authorList>
    </citation>
    <scope>NUCLEOTIDE SEQUENCE</scope>
    <source>
        <strain evidence="2">RG-N-1a</strain>
    </source>
</reference>
<evidence type="ECO:0000259" key="1">
    <source>
        <dbReference type="PROSITE" id="PS51781"/>
    </source>
</evidence>
<dbReference type="RefSeq" id="WP_174539662.1">
    <property type="nucleotide sequence ID" value="NZ_WHUT02000004.1"/>
</dbReference>
<dbReference type="PROSITE" id="PS51781">
    <property type="entry name" value="SH3B"/>
    <property type="match status" value="1"/>
</dbReference>
<dbReference type="Gene3D" id="2.30.30.40">
    <property type="entry name" value="SH3 Domains"/>
    <property type="match status" value="1"/>
</dbReference>
<dbReference type="AlphaFoldDB" id="A0A8X8KN29"/>
<evidence type="ECO:0000313" key="3">
    <source>
        <dbReference type="Proteomes" id="UP000484076"/>
    </source>
</evidence>
<dbReference type="InterPro" id="IPR003646">
    <property type="entry name" value="SH3-like_bac-type"/>
</dbReference>
<keyword evidence="3" id="KW-1185">Reference proteome</keyword>
<feature type="domain" description="SH3b" evidence="1">
    <location>
        <begin position="109"/>
        <end position="174"/>
    </location>
</feature>
<dbReference type="Proteomes" id="UP000484076">
    <property type="component" value="Unassembled WGS sequence"/>
</dbReference>
<protein>
    <submittedName>
        <fullName evidence="2">SH3 domain-containing protein</fullName>
    </submittedName>
</protein>
<organism evidence="2 3">
    <name type="scientific">Fertoeibacter niger</name>
    <dbReference type="NCBI Taxonomy" id="2656921"/>
    <lineage>
        <taxon>Bacteria</taxon>
        <taxon>Pseudomonadati</taxon>
        <taxon>Pseudomonadota</taxon>
        <taxon>Alphaproteobacteria</taxon>
        <taxon>Rhodobacterales</taxon>
        <taxon>Paracoccaceae</taxon>
        <taxon>Fertoeibacter</taxon>
    </lineage>
</organism>
<name>A0A8X8KN29_9RHOB</name>
<dbReference type="SMART" id="SM00287">
    <property type="entry name" value="SH3b"/>
    <property type="match status" value="1"/>
</dbReference>
<sequence>MLRLTFLLCCVLFVALQVGGRDYGQKRFGLQGQYAALAPADDPAPVQPAAKAAAVVPQAVVVAQPAPQPVERAEPVAQVLDAAFASGRPVLGPAPEPEPARQFIESPIKPVRYVNAAAVNVREGPSTDFGVVGRLTRGEAALVVQDAGDGWALIRIEGDGIEGYVSSRYLADALN</sequence>